<feature type="domain" description="DUF7703" evidence="3">
    <location>
        <begin position="119"/>
        <end position="354"/>
    </location>
</feature>
<accession>A0A319EY79</accession>
<feature type="transmembrane region" description="Helical" evidence="2">
    <location>
        <begin position="123"/>
        <end position="144"/>
    </location>
</feature>
<organism evidence="4 5">
    <name type="scientific">Aspergillus sclerotiicarbonarius (strain CBS 121057 / IBT 28362)</name>
    <dbReference type="NCBI Taxonomy" id="1448318"/>
    <lineage>
        <taxon>Eukaryota</taxon>
        <taxon>Fungi</taxon>
        <taxon>Dikarya</taxon>
        <taxon>Ascomycota</taxon>
        <taxon>Pezizomycotina</taxon>
        <taxon>Eurotiomycetes</taxon>
        <taxon>Eurotiomycetidae</taxon>
        <taxon>Eurotiales</taxon>
        <taxon>Aspergillaceae</taxon>
        <taxon>Aspergillus</taxon>
        <taxon>Aspergillus subgen. Circumdati</taxon>
    </lineage>
</organism>
<evidence type="ECO:0000259" key="3">
    <source>
        <dbReference type="Pfam" id="PF24802"/>
    </source>
</evidence>
<keyword evidence="2" id="KW-1133">Transmembrane helix</keyword>
<sequence length="436" mass="48372">MGIPPVTRLTNRARRPRQRHPLGSWTNIPVPVHPRCGPSLIYAISDPLTHATSPGFSHFPGSDDARTLDETLSEGLRTLWTTLDSRTTSGPRMRSATMSVSSTTDPLDGITGELASNGDAFKLVLLFFMAISCYNVAELVVLVLSTFRRWKGLYFWSLLLSGCAGVIPYTLGFILKFFTKADSTLSVTILTIGWWIMVTGQAIVLYSRLHLVICDDRILRRVLYMIIANVFFLHIPTTILTYGSNVVHRKAAYVIGYNIMEKVQMTGFTIQEIVLSGLYVWETVKLLQLCFVRENQRIMRQLVWINVAMLVMDLLLLGLEYASYYAVQITLKGAIYSIKLKLEFAVLGRLVAVVQNRRPISIDGDIALGSFDHEAASGPDRSIASAGGSVSSRTPCCLSAAGFANQTHRDINVGNGKIVTMTELSAWVERPNDDRC</sequence>
<proteinExistence type="predicted"/>
<evidence type="ECO:0000313" key="5">
    <source>
        <dbReference type="Proteomes" id="UP000248423"/>
    </source>
</evidence>
<dbReference type="OrthoDB" id="405906at2759"/>
<feature type="transmembrane region" description="Helical" evidence="2">
    <location>
        <begin position="263"/>
        <end position="281"/>
    </location>
</feature>
<dbReference type="InterPro" id="IPR056120">
    <property type="entry name" value="DUF7703"/>
</dbReference>
<feature type="compositionally biased region" description="Basic residues" evidence="1">
    <location>
        <begin position="11"/>
        <end position="20"/>
    </location>
</feature>
<dbReference type="Pfam" id="PF24802">
    <property type="entry name" value="DUF7703"/>
    <property type="match status" value="1"/>
</dbReference>
<gene>
    <name evidence="4" type="ORF">BO78DRAFT_384051</name>
</gene>
<keyword evidence="2" id="KW-0812">Transmembrane</keyword>
<feature type="transmembrane region" description="Helical" evidence="2">
    <location>
        <begin position="302"/>
        <end position="327"/>
    </location>
</feature>
<evidence type="ECO:0000256" key="2">
    <source>
        <dbReference type="SAM" id="Phobius"/>
    </source>
</evidence>
<dbReference type="PANTHER" id="PTHR37013:SF6">
    <property type="entry name" value="INTEGRAL MEMBRANE PROTEIN"/>
    <property type="match status" value="1"/>
</dbReference>
<feature type="region of interest" description="Disordered" evidence="1">
    <location>
        <begin position="1"/>
        <end position="26"/>
    </location>
</feature>
<feature type="transmembrane region" description="Helical" evidence="2">
    <location>
        <begin position="221"/>
        <end position="243"/>
    </location>
</feature>
<feature type="transmembrane region" description="Helical" evidence="2">
    <location>
        <begin position="187"/>
        <end position="209"/>
    </location>
</feature>
<dbReference type="Proteomes" id="UP000248423">
    <property type="component" value="Unassembled WGS sequence"/>
</dbReference>
<dbReference type="PANTHER" id="PTHR37013">
    <property type="entry name" value="INTEGRAL MEMBRANE PROTEIN (AFU_ORTHOLOGUE AFUA_1G05950)-RELATED"/>
    <property type="match status" value="1"/>
</dbReference>
<dbReference type="AlphaFoldDB" id="A0A319EY79"/>
<dbReference type="VEuPathDB" id="FungiDB:BO78DRAFT_384051"/>
<keyword evidence="2" id="KW-0472">Membrane</keyword>
<feature type="transmembrane region" description="Helical" evidence="2">
    <location>
        <begin position="153"/>
        <end position="175"/>
    </location>
</feature>
<name>A0A319EY79_ASPSB</name>
<keyword evidence="5" id="KW-1185">Reference proteome</keyword>
<protein>
    <recommendedName>
        <fullName evidence="3">DUF7703 domain-containing protein</fullName>
    </recommendedName>
</protein>
<reference evidence="4 5" key="1">
    <citation type="submission" date="2018-02" db="EMBL/GenBank/DDBJ databases">
        <title>The genomes of Aspergillus section Nigri reveals drivers in fungal speciation.</title>
        <authorList>
            <consortium name="DOE Joint Genome Institute"/>
            <person name="Vesth T.C."/>
            <person name="Nybo J."/>
            <person name="Theobald S."/>
            <person name="Brandl J."/>
            <person name="Frisvad J.C."/>
            <person name="Nielsen K.F."/>
            <person name="Lyhne E.K."/>
            <person name="Kogle M.E."/>
            <person name="Kuo A."/>
            <person name="Riley R."/>
            <person name="Clum A."/>
            <person name="Nolan M."/>
            <person name="Lipzen A."/>
            <person name="Salamov A."/>
            <person name="Henrissat B."/>
            <person name="Wiebenga A."/>
            <person name="De vries R.P."/>
            <person name="Grigoriev I.V."/>
            <person name="Mortensen U.H."/>
            <person name="Andersen M.R."/>
            <person name="Baker S.E."/>
        </authorList>
    </citation>
    <scope>NUCLEOTIDE SEQUENCE [LARGE SCALE GENOMIC DNA]</scope>
    <source>
        <strain evidence="4 5">CBS 121057</strain>
    </source>
</reference>
<evidence type="ECO:0000313" key="4">
    <source>
        <dbReference type="EMBL" id="PYI09874.1"/>
    </source>
</evidence>
<evidence type="ECO:0000256" key="1">
    <source>
        <dbReference type="SAM" id="MobiDB-lite"/>
    </source>
</evidence>
<dbReference type="EMBL" id="KZ826325">
    <property type="protein sequence ID" value="PYI09874.1"/>
    <property type="molecule type" value="Genomic_DNA"/>
</dbReference>